<protein>
    <submittedName>
        <fullName evidence="1">Uncharacterized protein</fullName>
    </submittedName>
</protein>
<dbReference type="EMBL" id="UINC01008655">
    <property type="protein sequence ID" value="SVA38924.1"/>
    <property type="molecule type" value="Genomic_DNA"/>
</dbReference>
<reference evidence="1" key="1">
    <citation type="submission" date="2018-05" db="EMBL/GenBank/DDBJ databases">
        <authorList>
            <person name="Lanie J.A."/>
            <person name="Ng W.-L."/>
            <person name="Kazmierczak K.M."/>
            <person name="Andrzejewski T.M."/>
            <person name="Davidsen T.M."/>
            <person name="Wayne K.J."/>
            <person name="Tettelin H."/>
            <person name="Glass J.I."/>
            <person name="Rusch D."/>
            <person name="Podicherti R."/>
            <person name="Tsui H.-C.T."/>
            <person name="Winkler M.E."/>
        </authorList>
    </citation>
    <scope>NUCLEOTIDE SEQUENCE</scope>
</reference>
<accession>A0A381VFE9</accession>
<sequence>MRLIVTTKNYRVLIGFHVTAITSESGF</sequence>
<gene>
    <name evidence="1" type="ORF">METZ01_LOCUS91778</name>
</gene>
<dbReference type="AlphaFoldDB" id="A0A381VFE9"/>
<organism evidence="1">
    <name type="scientific">marine metagenome</name>
    <dbReference type="NCBI Taxonomy" id="408172"/>
    <lineage>
        <taxon>unclassified sequences</taxon>
        <taxon>metagenomes</taxon>
        <taxon>ecological metagenomes</taxon>
    </lineage>
</organism>
<name>A0A381VFE9_9ZZZZ</name>
<proteinExistence type="predicted"/>
<evidence type="ECO:0000313" key="1">
    <source>
        <dbReference type="EMBL" id="SVA38924.1"/>
    </source>
</evidence>